<dbReference type="eggNOG" id="ENOG502RA4F">
    <property type="taxonomic scope" value="Eukaryota"/>
</dbReference>
<dbReference type="Pfam" id="PF24476">
    <property type="entry name" value="DUF7580"/>
    <property type="match status" value="1"/>
</dbReference>
<protein>
    <recommendedName>
        <fullName evidence="3">DUF7580 domain-containing protein</fullName>
    </recommendedName>
</protein>
<feature type="domain" description="DUF7580" evidence="3">
    <location>
        <begin position="556"/>
        <end position="671"/>
    </location>
</feature>
<evidence type="ECO:0000256" key="1">
    <source>
        <dbReference type="SAM" id="MobiDB-lite"/>
    </source>
</evidence>
<dbReference type="InterPro" id="IPR056002">
    <property type="entry name" value="DUF7580"/>
</dbReference>
<dbReference type="HOGENOM" id="CLU_026305_0_0_1"/>
<dbReference type="EMBL" id="KE720913">
    <property type="protein sequence ID" value="ERF73941.1"/>
    <property type="molecule type" value="Genomic_DNA"/>
</dbReference>
<feature type="signal peptide" evidence="2">
    <location>
        <begin position="1"/>
        <end position="20"/>
    </location>
</feature>
<gene>
    <name evidence="4" type="ORF">EPUS_05364</name>
</gene>
<feature type="region of interest" description="Disordered" evidence="1">
    <location>
        <begin position="536"/>
        <end position="558"/>
    </location>
</feature>
<dbReference type="PANTHER" id="PTHR35186">
    <property type="entry name" value="ANK_REP_REGION DOMAIN-CONTAINING PROTEIN"/>
    <property type="match status" value="1"/>
</dbReference>
<evidence type="ECO:0000313" key="5">
    <source>
        <dbReference type="Proteomes" id="UP000019373"/>
    </source>
</evidence>
<sequence>MSGIEFIVATVLALVPIALETYDRSGRVFEVFSVSKQYPREVLALEVKLSAQRTIFRNNTINLLTAITKDRVRVQEVMNNPSSQSARMGLVMATVYQHQVDALDESFVACRQVAEQIHNTLQLLCHQSDAFRAEVGDKQEVRLRVNSLQMAGLIKQQKMSTSEWLKHIRTRFKLGLNMPQIKGAIEELRDSNRDFGLITEQITKALQEILNEHKGDAALTHKSARSLNILQRYHRVRYASKALYSTLQVRWMCTSHRSHSFDVRILDCDAAKGKNSLAEYVTCELAITHDGSAFTSGGPLRLEIEQACESDDEDTSPKKAVKDNRTVQQLTTVLETNAERFKLVKPTPSTTTVRKLFKGFRKDKQQQPGPSTSGPQLPNPPKSLTELPVDKTTSKFAKSSSFSDLSLVDDFCKKFHKVSTDCLDRSLLGSWKGPHAQWFCTPPAPQTALGTSQSISDIVHWIAEEPVLRSLPRPLLVELAGSMAEGIMQFYSTPWLVPTNLGQTLRYFNPGESSTAAIQLKGPYFMAQLECKRAKGKMPVRPTATGPLPAGESAPQNREKRTIDFTEARNKLLFNFGILLLEIGYGRPWHDLKQSVAKTPPTRTAVEGKKKMLSDYQAAEKLAQLLVNQMGLTYPKIIKKCLGCDFGLGETDLDNEDLQRRFLEDVVSGLQRLRDNMREMNFAPPG</sequence>
<evidence type="ECO:0000259" key="3">
    <source>
        <dbReference type="Pfam" id="PF24476"/>
    </source>
</evidence>
<dbReference type="PANTHER" id="PTHR35186:SF4">
    <property type="entry name" value="PRION-INHIBITION AND PROPAGATION HELO DOMAIN-CONTAINING PROTEIN"/>
    <property type="match status" value="1"/>
</dbReference>
<dbReference type="AlphaFoldDB" id="U1GPP7"/>
<keyword evidence="2" id="KW-0732">Signal</keyword>
<dbReference type="RefSeq" id="XP_007800411.1">
    <property type="nucleotide sequence ID" value="XM_007802220.1"/>
</dbReference>
<feature type="chain" id="PRO_5004611986" description="DUF7580 domain-containing protein" evidence="2">
    <location>
        <begin position="21"/>
        <end position="686"/>
    </location>
</feature>
<dbReference type="GeneID" id="19240317"/>
<keyword evidence="5" id="KW-1185">Reference proteome</keyword>
<name>U1GPP7_ENDPU</name>
<dbReference type="Proteomes" id="UP000019373">
    <property type="component" value="Unassembled WGS sequence"/>
</dbReference>
<dbReference type="OrthoDB" id="20872at2759"/>
<organism evidence="4 5">
    <name type="scientific">Endocarpon pusillum (strain Z07020 / HMAS-L-300199)</name>
    <name type="common">Lichen-forming fungus</name>
    <dbReference type="NCBI Taxonomy" id="1263415"/>
    <lineage>
        <taxon>Eukaryota</taxon>
        <taxon>Fungi</taxon>
        <taxon>Dikarya</taxon>
        <taxon>Ascomycota</taxon>
        <taxon>Pezizomycotina</taxon>
        <taxon>Eurotiomycetes</taxon>
        <taxon>Chaetothyriomycetidae</taxon>
        <taxon>Verrucariales</taxon>
        <taxon>Verrucariaceae</taxon>
        <taxon>Endocarpon</taxon>
    </lineage>
</organism>
<feature type="compositionally biased region" description="Low complexity" evidence="1">
    <location>
        <begin position="366"/>
        <end position="376"/>
    </location>
</feature>
<proteinExistence type="predicted"/>
<reference evidence="5" key="1">
    <citation type="journal article" date="2014" name="BMC Genomics">
        <title>Genome characteristics reveal the impact of lichenization on lichen-forming fungus Endocarpon pusillum Hedwig (Verrucariales, Ascomycota).</title>
        <authorList>
            <person name="Wang Y.-Y."/>
            <person name="Liu B."/>
            <person name="Zhang X.-Y."/>
            <person name="Zhou Q.-M."/>
            <person name="Zhang T."/>
            <person name="Li H."/>
            <person name="Yu Y.-F."/>
            <person name="Zhang X.-L."/>
            <person name="Hao X.-Y."/>
            <person name="Wang M."/>
            <person name="Wang L."/>
            <person name="Wei J.-C."/>
        </authorList>
    </citation>
    <scope>NUCLEOTIDE SEQUENCE [LARGE SCALE GENOMIC DNA]</scope>
    <source>
        <strain evidence="5">Z07020 / HMAS-L-300199</strain>
    </source>
</reference>
<dbReference type="OMA" id="CELAITH"/>
<evidence type="ECO:0000256" key="2">
    <source>
        <dbReference type="SAM" id="SignalP"/>
    </source>
</evidence>
<evidence type="ECO:0000313" key="4">
    <source>
        <dbReference type="EMBL" id="ERF73941.1"/>
    </source>
</evidence>
<accession>U1GPP7</accession>
<feature type="region of interest" description="Disordered" evidence="1">
    <location>
        <begin position="360"/>
        <end position="387"/>
    </location>
</feature>